<dbReference type="AlphaFoldDB" id="A0A1A8Y020"/>
<gene>
    <name evidence="1" type="ORF">PROAA_400008</name>
</gene>
<proteinExistence type="predicted"/>
<dbReference type="EMBL" id="FLQY01000335">
    <property type="protein sequence ID" value="SBT10297.1"/>
    <property type="molecule type" value="Genomic_DNA"/>
</dbReference>
<organism evidence="1 2">
    <name type="scientific">Candidatus Propionivibrio aalborgensis</name>
    <dbReference type="NCBI Taxonomy" id="1860101"/>
    <lineage>
        <taxon>Bacteria</taxon>
        <taxon>Pseudomonadati</taxon>
        <taxon>Pseudomonadota</taxon>
        <taxon>Betaproteobacteria</taxon>
        <taxon>Rhodocyclales</taxon>
        <taxon>Rhodocyclaceae</taxon>
        <taxon>Propionivibrio</taxon>
    </lineage>
</organism>
<name>A0A1A8Y020_9RHOO</name>
<accession>A0A1A8Y020</accession>
<evidence type="ECO:0000313" key="1">
    <source>
        <dbReference type="EMBL" id="SBT10297.1"/>
    </source>
</evidence>
<sequence length="69" mass="8073">MDVAGLLKTHTWPPRRESNPYLTLRRRVHYPLCYEEIGAYFIAPVRYADKFRSIHENAVLRQSLSSPGK</sequence>
<evidence type="ECO:0000313" key="2">
    <source>
        <dbReference type="Proteomes" id="UP000199600"/>
    </source>
</evidence>
<protein>
    <submittedName>
        <fullName evidence="1">Uncharacterized protein</fullName>
    </submittedName>
</protein>
<dbReference type="Proteomes" id="UP000199600">
    <property type="component" value="Unassembled WGS sequence"/>
</dbReference>
<reference evidence="1 2" key="1">
    <citation type="submission" date="2016-06" db="EMBL/GenBank/DDBJ databases">
        <authorList>
            <person name="Kjaerup R.B."/>
            <person name="Dalgaard T.S."/>
            <person name="Juul-Madsen H.R."/>
        </authorList>
    </citation>
    <scope>NUCLEOTIDE SEQUENCE [LARGE SCALE GENOMIC DNA]</scope>
    <source>
        <strain evidence="1">2</strain>
    </source>
</reference>
<keyword evidence="2" id="KW-1185">Reference proteome</keyword>